<dbReference type="Proteomes" id="UP000422997">
    <property type="component" value="Chromosome"/>
</dbReference>
<proteinExistence type="predicted"/>
<dbReference type="RefSeq" id="WP_037599723.1">
    <property type="nucleotide sequence ID" value="NZ_CP018187.1"/>
</dbReference>
<dbReference type="AlphaFoldDB" id="A0A074IZZ9"/>
<dbReference type="InterPro" id="IPR023214">
    <property type="entry name" value="HAD_sf"/>
</dbReference>
<accession>A0A074IZZ9</accession>
<organism evidence="1 4">
    <name type="scientific">Streptococcus salivarius</name>
    <dbReference type="NCBI Taxonomy" id="1304"/>
    <lineage>
        <taxon>Bacteria</taxon>
        <taxon>Bacillati</taxon>
        <taxon>Bacillota</taxon>
        <taxon>Bacilli</taxon>
        <taxon>Lactobacillales</taxon>
        <taxon>Streptococcaceae</taxon>
        <taxon>Streptococcus</taxon>
    </lineage>
</organism>
<dbReference type="Pfam" id="PF00702">
    <property type="entry name" value="Hydrolase"/>
    <property type="match status" value="1"/>
</dbReference>
<keyword evidence="2" id="KW-0378">Hydrolase</keyword>
<dbReference type="PANTHER" id="PTHR47478">
    <property type="match status" value="1"/>
</dbReference>
<dbReference type="Proteomes" id="UP001212483">
    <property type="component" value="Unassembled WGS sequence"/>
</dbReference>
<evidence type="ECO:0000313" key="5">
    <source>
        <dbReference type="Proteomes" id="UP000422997"/>
    </source>
</evidence>
<evidence type="ECO:0000313" key="4">
    <source>
        <dbReference type="Proteomes" id="UP000027855"/>
    </source>
</evidence>
<dbReference type="SUPFAM" id="SSF56784">
    <property type="entry name" value="HAD-like"/>
    <property type="match status" value="1"/>
</dbReference>
<dbReference type="NCBIfam" id="TIGR01549">
    <property type="entry name" value="HAD-SF-IA-v1"/>
    <property type="match status" value="1"/>
</dbReference>
<name>A0A074IZZ9_STRSL</name>
<dbReference type="Gene3D" id="3.40.50.1000">
    <property type="entry name" value="HAD superfamily/HAD-like"/>
    <property type="match status" value="1"/>
</dbReference>
<evidence type="ECO:0000313" key="2">
    <source>
        <dbReference type="EMBL" id="MDB8606704.1"/>
    </source>
</evidence>
<dbReference type="InterPro" id="IPR006439">
    <property type="entry name" value="HAD-SF_hydro_IA"/>
</dbReference>
<dbReference type="NCBIfam" id="TIGR01509">
    <property type="entry name" value="HAD-SF-IA-v3"/>
    <property type="match status" value="1"/>
</dbReference>
<dbReference type="PANTHER" id="PTHR47478:SF1">
    <property type="entry name" value="PYRIMIDINE 5'-NUCLEOTIDASE YJJG"/>
    <property type="match status" value="1"/>
</dbReference>
<evidence type="ECO:0000313" key="3">
    <source>
        <dbReference type="EMBL" id="QGU79746.1"/>
    </source>
</evidence>
<dbReference type="Proteomes" id="UP000027855">
    <property type="component" value="Unassembled WGS sequence"/>
</dbReference>
<dbReference type="SFLD" id="SFLDG01129">
    <property type="entry name" value="C1.5:_HAD__Beta-PGM__Phosphata"/>
    <property type="match status" value="1"/>
</dbReference>
<dbReference type="EMBL" id="JAQMJO010000011">
    <property type="protein sequence ID" value="MDB8606704.1"/>
    <property type="molecule type" value="Genomic_DNA"/>
</dbReference>
<reference evidence="3 5" key="2">
    <citation type="submission" date="2016-11" db="EMBL/GenBank/DDBJ databases">
        <title>The potential of Streptococcus salivarius to inhibit the production of volatile sulphur compounds in the oral cavity.</title>
        <authorList>
            <person name="Sun L."/>
            <person name="Li Z."/>
            <person name="Jin D."/>
            <person name="Zhao H."/>
        </authorList>
    </citation>
    <scope>NUCLEOTIDE SEQUENCE [LARGE SCALE GENOMIC DNA]</scope>
    <source>
        <strain evidence="3 5">ICDC2</strain>
    </source>
</reference>
<dbReference type="EMBL" id="JJMT01000034">
    <property type="protein sequence ID" value="KEO43158.1"/>
    <property type="molecule type" value="Genomic_DNA"/>
</dbReference>
<gene>
    <name evidence="3" type="ORF">BSR19_00715</name>
    <name evidence="1" type="ORF">DL07_07600</name>
    <name evidence="2" type="ORF">PNU22_09490</name>
</gene>
<reference evidence="2" key="3">
    <citation type="submission" date="2023-01" db="EMBL/GenBank/DDBJ databases">
        <title>Human gut microbiome strain richness.</title>
        <authorList>
            <person name="Chen-Liaw A."/>
        </authorList>
    </citation>
    <scope>NUCLEOTIDE SEQUENCE</scope>
    <source>
        <strain evidence="2">1001283st1_B9_1001283B150217_161031</strain>
    </source>
</reference>
<dbReference type="EMBL" id="CP018187">
    <property type="protein sequence ID" value="QGU79746.1"/>
    <property type="molecule type" value="Genomic_DNA"/>
</dbReference>
<dbReference type="InterPro" id="IPR036412">
    <property type="entry name" value="HAD-like_sf"/>
</dbReference>
<dbReference type="InterPro" id="IPR052550">
    <property type="entry name" value="Pyrimidine_5'-ntase_YjjG"/>
</dbReference>
<evidence type="ECO:0000313" key="1">
    <source>
        <dbReference type="EMBL" id="KEO43158.1"/>
    </source>
</evidence>
<sequence>MTYKNIVFDLDDTLYDHQLPFKRSVEKCFPTIDIQQIDNIYKRFRYWSDVAFPKYTKKLISIEELRIFRCQKTMEEFGIDSISRTEALDFQADYEYELDQITMIPEIHQLLLALHENHIPIGILTNGPVDLQSRKLQLIGAYQYFEKKKIIISQTTGYSKPQQEIFDYTAKKLNFLPSESLYIGDTFINDIEGSYNAGWHPIWFNHRNRQIAKEKEEMPAYEVFSASELRDLVLGLFDINHDFK</sequence>
<dbReference type="Gene3D" id="1.20.120.710">
    <property type="entry name" value="Haloacid dehalogenase hydrolase-like domain"/>
    <property type="match status" value="1"/>
</dbReference>
<dbReference type="SFLD" id="SFLDS00003">
    <property type="entry name" value="Haloacid_Dehalogenase"/>
    <property type="match status" value="1"/>
</dbReference>
<reference evidence="1 4" key="1">
    <citation type="submission" date="2014-04" db="EMBL/GenBank/DDBJ databases">
        <title>Variable characteristics of bacteriocin-producing Streptococcus salivarius strains isolated from Malaysian subjects.</title>
        <authorList>
            <person name="Philip K."/>
            <person name="Barbour A."/>
        </authorList>
    </citation>
    <scope>NUCLEOTIDE SEQUENCE [LARGE SCALE GENOMIC DNA]</scope>
    <source>
        <strain evidence="1 4">NU10</strain>
    </source>
</reference>
<protein>
    <submittedName>
        <fullName evidence="2">HAD family hydrolase</fullName>
    </submittedName>
    <submittedName>
        <fullName evidence="1">Haloacid dehalogenase</fullName>
    </submittedName>
</protein>
<dbReference type="GO" id="GO:0016787">
    <property type="term" value="F:hydrolase activity"/>
    <property type="evidence" value="ECO:0007669"/>
    <property type="project" value="UniProtKB-KW"/>
</dbReference>